<dbReference type="PANTHER" id="PTHR46008">
    <property type="entry name" value="LEAF RUST 10 DISEASE-RESISTANCE LOCUS RECEPTOR-LIKE PROTEIN KINASE-LIKE 1.4"/>
    <property type="match status" value="1"/>
</dbReference>
<keyword evidence="3" id="KW-0812">Transmembrane</keyword>
<keyword evidence="3" id="KW-0472">Membrane</keyword>
<evidence type="ECO:0000256" key="3">
    <source>
        <dbReference type="SAM" id="Phobius"/>
    </source>
</evidence>
<evidence type="ECO:0000256" key="1">
    <source>
        <dbReference type="ARBA" id="ARBA00022741"/>
    </source>
</evidence>
<accession>A0A5N5L6B2</accession>
<evidence type="ECO:0008006" key="6">
    <source>
        <dbReference type="Google" id="ProtNLM"/>
    </source>
</evidence>
<protein>
    <recommendedName>
        <fullName evidence="6">Transmembrane protein</fullName>
    </recommendedName>
</protein>
<evidence type="ECO:0000313" key="5">
    <source>
        <dbReference type="Proteomes" id="UP000326939"/>
    </source>
</evidence>
<proteinExistence type="predicted"/>
<dbReference type="GO" id="GO:0005524">
    <property type="term" value="F:ATP binding"/>
    <property type="evidence" value="ECO:0007669"/>
    <property type="project" value="UniProtKB-KW"/>
</dbReference>
<dbReference type="Proteomes" id="UP000326939">
    <property type="component" value="Chromosome 10"/>
</dbReference>
<name>A0A5N5L6B2_9ROSI</name>
<organism evidence="4 5">
    <name type="scientific">Salix brachista</name>
    <dbReference type="NCBI Taxonomy" id="2182728"/>
    <lineage>
        <taxon>Eukaryota</taxon>
        <taxon>Viridiplantae</taxon>
        <taxon>Streptophyta</taxon>
        <taxon>Embryophyta</taxon>
        <taxon>Tracheophyta</taxon>
        <taxon>Spermatophyta</taxon>
        <taxon>Magnoliopsida</taxon>
        <taxon>eudicotyledons</taxon>
        <taxon>Gunneridae</taxon>
        <taxon>Pentapetalae</taxon>
        <taxon>rosids</taxon>
        <taxon>fabids</taxon>
        <taxon>Malpighiales</taxon>
        <taxon>Salicaceae</taxon>
        <taxon>Saliceae</taxon>
        <taxon>Salix</taxon>
    </lineage>
</organism>
<dbReference type="Gene3D" id="3.30.200.20">
    <property type="entry name" value="Phosphorylase Kinase, domain 1"/>
    <property type="match status" value="1"/>
</dbReference>
<dbReference type="AlphaFoldDB" id="A0A5N5L6B2"/>
<sequence length="344" mass="39158">MDIHKGSFNMTWRRQIVVGSSIAAATASSIIIICLAIRKGSFSAAMTFRLKNWLHVDSVETFMMDYHSLSLLKSTLPLHHHCLASRPRRGRVALTESIVHVCLSVFFILFHLKLPFPAEEELDTTQIASPFILVNSVKSTSHSPTPDHVRTCSLIQLPGNKNQPNNDIFTMLNAKSTLEVIAFPACMHCHREGGECQIKEKNFSVPLREKPCRVSFSFRALQNKKLGLRLGLGMIFLFYVYGYHFRKRRDSSNLLSMNSSSDPSSKADLEGHGVYLSIPIFSYTELGQATNTLMKVLELYTVIDGREVAVKRLYEHSYKRVKQFMNEIEILTRLHHKKKEKKTN</sequence>
<reference evidence="5" key="1">
    <citation type="journal article" date="2019" name="Gigascience">
        <title>De novo genome assembly of the endangered Acer yangbiense, a plant species with extremely small populations endemic to Yunnan Province, China.</title>
        <authorList>
            <person name="Yang J."/>
            <person name="Wariss H.M."/>
            <person name="Tao L."/>
            <person name="Zhang R."/>
            <person name="Yun Q."/>
            <person name="Hollingsworth P."/>
            <person name="Dao Z."/>
            <person name="Luo G."/>
            <person name="Guo H."/>
            <person name="Ma Y."/>
            <person name="Sun W."/>
        </authorList>
    </citation>
    <scope>NUCLEOTIDE SEQUENCE [LARGE SCALE GENOMIC DNA]</scope>
    <source>
        <strain evidence="5">cv. br00</strain>
    </source>
</reference>
<dbReference type="PANTHER" id="PTHR46008:SF2">
    <property type="entry name" value="LEAF RUST 10 DISEASE-RESISTANCE LOCUS RECEPTOR-LIKE PROTEIN KINASE-LIKE 1.4"/>
    <property type="match status" value="1"/>
</dbReference>
<comment type="caution">
    <text evidence="4">The sequence shown here is derived from an EMBL/GenBank/DDBJ whole genome shotgun (WGS) entry which is preliminary data.</text>
</comment>
<evidence type="ECO:0000313" key="4">
    <source>
        <dbReference type="EMBL" id="KAB5538170.1"/>
    </source>
</evidence>
<gene>
    <name evidence="4" type="ORF">DKX38_015703</name>
</gene>
<feature type="transmembrane region" description="Helical" evidence="3">
    <location>
        <begin position="16"/>
        <end position="37"/>
    </location>
</feature>
<dbReference type="SUPFAM" id="SSF56112">
    <property type="entry name" value="Protein kinase-like (PK-like)"/>
    <property type="match status" value="1"/>
</dbReference>
<keyword evidence="3" id="KW-1133">Transmembrane helix</keyword>
<feature type="transmembrane region" description="Helical" evidence="3">
    <location>
        <begin position="226"/>
        <end position="245"/>
    </location>
</feature>
<dbReference type="InterPro" id="IPR011009">
    <property type="entry name" value="Kinase-like_dom_sf"/>
</dbReference>
<dbReference type="GO" id="GO:0016301">
    <property type="term" value="F:kinase activity"/>
    <property type="evidence" value="ECO:0007669"/>
    <property type="project" value="TreeGrafter"/>
</dbReference>
<keyword evidence="5" id="KW-1185">Reference proteome</keyword>
<evidence type="ECO:0000256" key="2">
    <source>
        <dbReference type="ARBA" id="ARBA00022840"/>
    </source>
</evidence>
<keyword evidence="2" id="KW-0067">ATP-binding</keyword>
<keyword evidence="1" id="KW-0547">Nucleotide-binding</keyword>
<dbReference type="EMBL" id="VDCV01000010">
    <property type="protein sequence ID" value="KAB5538170.1"/>
    <property type="molecule type" value="Genomic_DNA"/>
</dbReference>